<dbReference type="InterPro" id="IPR000172">
    <property type="entry name" value="GMC_OxRdtase_N"/>
</dbReference>
<dbReference type="SUPFAM" id="SSF51905">
    <property type="entry name" value="FAD/NAD(P)-binding domain"/>
    <property type="match status" value="1"/>
</dbReference>
<feature type="domain" description="Glucose-methanol-choline oxidoreductase N-terminal" evidence="6">
    <location>
        <begin position="36"/>
        <end position="172"/>
    </location>
</feature>
<evidence type="ECO:0000256" key="4">
    <source>
        <dbReference type="ARBA" id="ARBA00022827"/>
    </source>
</evidence>
<keyword evidence="4" id="KW-0274">FAD</keyword>
<dbReference type="Gene3D" id="3.30.560.10">
    <property type="entry name" value="Glucose Oxidase, domain 3"/>
    <property type="match status" value="1"/>
</dbReference>
<organism evidence="7 8">
    <name type="scientific">Botryotinia fuckeliana (strain B05.10)</name>
    <name type="common">Noble rot fungus</name>
    <name type="synonym">Botrytis cinerea</name>
    <dbReference type="NCBI Taxonomy" id="332648"/>
    <lineage>
        <taxon>Eukaryota</taxon>
        <taxon>Fungi</taxon>
        <taxon>Dikarya</taxon>
        <taxon>Ascomycota</taxon>
        <taxon>Pezizomycotina</taxon>
        <taxon>Leotiomycetes</taxon>
        <taxon>Helotiales</taxon>
        <taxon>Sclerotiniaceae</taxon>
        <taxon>Botrytis</taxon>
    </lineage>
</organism>
<keyword evidence="5" id="KW-0560">Oxidoreductase</keyword>
<evidence type="ECO:0000256" key="1">
    <source>
        <dbReference type="ARBA" id="ARBA00001974"/>
    </source>
</evidence>
<dbReference type="PANTHER" id="PTHR11552:SF201">
    <property type="entry name" value="GLUCOSE-METHANOL-CHOLINE OXIDOREDUCTASE N-TERMINAL DOMAIN-CONTAINING PROTEIN"/>
    <property type="match status" value="1"/>
</dbReference>
<dbReference type="Pfam" id="PF00732">
    <property type="entry name" value="GMC_oxred_N"/>
    <property type="match status" value="1"/>
</dbReference>
<evidence type="ECO:0000256" key="5">
    <source>
        <dbReference type="ARBA" id="ARBA00023002"/>
    </source>
</evidence>
<comment type="similarity">
    <text evidence="2">Belongs to the GMC oxidoreductase family.</text>
</comment>
<sequence length="191" mass="20688">MRLPTFLLSKILHPYTPTPETIANLSLSHIDTDLQKNFSGPLQVSFSEERDGLPKAWVDSWKHMGRGLSSAPFTGDAVGGYINAMNINAATKTSSHALSVYYPPMAMHENLVVVTSALVTKIVFSDSRDEKGDILATGISYTKDSHSCTAVAKREVVLAASALQTPKLLELSVWDWFCGSAFGSGYSGTCR</sequence>
<dbReference type="Gene3D" id="3.50.50.60">
    <property type="entry name" value="FAD/NAD(P)-binding domain"/>
    <property type="match status" value="1"/>
</dbReference>
<evidence type="ECO:0000256" key="2">
    <source>
        <dbReference type="ARBA" id="ARBA00010790"/>
    </source>
</evidence>
<keyword evidence="3" id="KW-0285">Flavoprotein</keyword>
<proteinExistence type="inferred from homology"/>
<evidence type="ECO:0000313" key="7">
    <source>
        <dbReference type="EMBL" id="ATZ52130.1"/>
    </source>
</evidence>
<dbReference type="Gene3D" id="4.10.450.10">
    <property type="entry name" value="Glucose Oxidase, domain 2"/>
    <property type="match status" value="1"/>
</dbReference>
<dbReference type="EMBL" id="CP009811">
    <property type="protein sequence ID" value="ATZ52130.1"/>
    <property type="molecule type" value="Genomic_DNA"/>
</dbReference>
<dbReference type="OrthoDB" id="269227at2759"/>
<reference evidence="7 8" key="1">
    <citation type="journal article" date="2011" name="PLoS Genet.">
        <title>Genomic analysis of the necrotrophic fungal pathogens Sclerotinia sclerotiorum and Botrytis cinerea.</title>
        <authorList>
            <person name="Amselem J."/>
            <person name="Cuomo C.A."/>
            <person name="van Kan J.A."/>
            <person name="Viaud M."/>
            <person name="Benito E.P."/>
            <person name="Couloux A."/>
            <person name="Coutinho P.M."/>
            <person name="de Vries R.P."/>
            <person name="Dyer P.S."/>
            <person name="Fillinger S."/>
            <person name="Fournier E."/>
            <person name="Gout L."/>
            <person name="Hahn M."/>
            <person name="Kohn L."/>
            <person name="Lapalu N."/>
            <person name="Plummer K.M."/>
            <person name="Pradier J.M."/>
            <person name="Quevillon E."/>
            <person name="Sharon A."/>
            <person name="Simon A."/>
            <person name="ten Have A."/>
            <person name="Tudzynski B."/>
            <person name="Tudzynski P."/>
            <person name="Wincker P."/>
            <person name="Andrew M."/>
            <person name="Anthouard V."/>
            <person name="Beever R.E."/>
            <person name="Beffa R."/>
            <person name="Benoit I."/>
            <person name="Bouzid O."/>
            <person name="Brault B."/>
            <person name="Chen Z."/>
            <person name="Choquer M."/>
            <person name="Collemare J."/>
            <person name="Cotton P."/>
            <person name="Danchin E.G."/>
            <person name="Da Silva C."/>
            <person name="Gautier A."/>
            <person name="Giraud C."/>
            <person name="Giraud T."/>
            <person name="Gonzalez C."/>
            <person name="Grossetete S."/>
            <person name="Guldener U."/>
            <person name="Henrissat B."/>
            <person name="Howlett B.J."/>
            <person name="Kodira C."/>
            <person name="Kretschmer M."/>
            <person name="Lappartient A."/>
            <person name="Leroch M."/>
            <person name="Levis C."/>
            <person name="Mauceli E."/>
            <person name="Neuveglise C."/>
            <person name="Oeser B."/>
            <person name="Pearson M."/>
            <person name="Poulain J."/>
            <person name="Poussereau N."/>
            <person name="Quesneville H."/>
            <person name="Rascle C."/>
            <person name="Schumacher J."/>
            <person name="Segurens B."/>
            <person name="Sexton A."/>
            <person name="Silva E."/>
            <person name="Sirven C."/>
            <person name="Soanes D.M."/>
            <person name="Talbot N.J."/>
            <person name="Templeton M."/>
            <person name="Yandava C."/>
            <person name="Yarden O."/>
            <person name="Zeng Q."/>
            <person name="Rollins J.A."/>
            <person name="Lebrun M.H."/>
            <person name="Dickman M."/>
        </authorList>
    </citation>
    <scope>NUCLEOTIDE SEQUENCE [LARGE SCALE GENOMIC DNA]</scope>
    <source>
        <strain evidence="7 8">B05.10</strain>
    </source>
</reference>
<dbReference type="GO" id="GO:0050660">
    <property type="term" value="F:flavin adenine dinucleotide binding"/>
    <property type="evidence" value="ECO:0007669"/>
    <property type="project" value="InterPro"/>
</dbReference>
<evidence type="ECO:0000313" key="8">
    <source>
        <dbReference type="Proteomes" id="UP000001798"/>
    </source>
</evidence>
<reference evidence="7 8" key="3">
    <citation type="journal article" date="2017" name="Mol. Plant Pathol.">
        <title>A gapless genome sequence of the fungus Botrytis cinerea.</title>
        <authorList>
            <person name="Van Kan J.A."/>
            <person name="Stassen J.H."/>
            <person name="Mosbach A."/>
            <person name="Van Der Lee T.A."/>
            <person name="Faino L."/>
            <person name="Farmer A.D."/>
            <person name="Papasotiriou D.G."/>
            <person name="Zhou S."/>
            <person name="Seidl M.F."/>
            <person name="Cottam E."/>
            <person name="Edel D."/>
            <person name="Hahn M."/>
            <person name="Schwartz D.C."/>
            <person name="Dietrich R.A."/>
            <person name="Widdison S."/>
            <person name="Scalliet G."/>
        </authorList>
    </citation>
    <scope>NUCLEOTIDE SEQUENCE [LARGE SCALE GENOMIC DNA]</scope>
    <source>
        <strain evidence="7 8">B05.10</strain>
    </source>
</reference>
<keyword evidence="8" id="KW-1185">Reference proteome</keyword>
<dbReference type="Proteomes" id="UP000001798">
    <property type="component" value="Chromosome 7"/>
</dbReference>
<dbReference type="AlphaFoldDB" id="A0A384JNP0"/>
<gene>
    <name evidence="7" type="ORF">BCIN_07g06330</name>
</gene>
<protein>
    <recommendedName>
        <fullName evidence="6">Glucose-methanol-choline oxidoreductase N-terminal domain-containing protein</fullName>
    </recommendedName>
</protein>
<evidence type="ECO:0000256" key="3">
    <source>
        <dbReference type="ARBA" id="ARBA00022630"/>
    </source>
</evidence>
<dbReference type="InterPro" id="IPR036188">
    <property type="entry name" value="FAD/NAD-bd_sf"/>
</dbReference>
<name>A0A384JNP0_BOTFB</name>
<comment type="cofactor">
    <cofactor evidence="1">
        <name>FAD</name>
        <dbReference type="ChEBI" id="CHEBI:57692"/>
    </cofactor>
</comment>
<dbReference type="PANTHER" id="PTHR11552">
    <property type="entry name" value="GLUCOSE-METHANOL-CHOLINE GMC OXIDOREDUCTASE"/>
    <property type="match status" value="1"/>
</dbReference>
<reference evidence="7 8" key="2">
    <citation type="journal article" date="2012" name="Eukaryot. Cell">
        <title>Genome update of Botrytis cinerea strains B05.10 and T4.</title>
        <authorList>
            <person name="Staats M."/>
            <person name="van Kan J.A."/>
        </authorList>
    </citation>
    <scope>NUCLEOTIDE SEQUENCE [LARGE SCALE GENOMIC DNA]</scope>
    <source>
        <strain evidence="7 8">B05.10</strain>
    </source>
</reference>
<dbReference type="RefSeq" id="XP_024550016.1">
    <property type="nucleotide sequence ID" value="XM_024694227.1"/>
</dbReference>
<dbReference type="VEuPathDB" id="FungiDB:Bcin07g06330"/>
<dbReference type="GeneID" id="36394350"/>
<dbReference type="GO" id="GO:0016614">
    <property type="term" value="F:oxidoreductase activity, acting on CH-OH group of donors"/>
    <property type="evidence" value="ECO:0007669"/>
    <property type="project" value="InterPro"/>
</dbReference>
<evidence type="ECO:0000259" key="6">
    <source>
        <dbReference type="Pfam" id="PF00732"/>
    </source>
</evidence>
<dbReference type="InterPro" id="IPR027424">
    <property type="entry name" value="Glucose_Oxidase_domain_2"/>
</dbReference>
<accession>A0A384JNP0</accession>
<dbReference type="KEGG" id="bfu:BCIN_07g06330"/>
<dbReference type="InterPro" id="IPR012132">
    <property type="entry name" value="GMC_OxRdtase"/>
</dbReference>